<dbReference type="PANTHER" id="PTHR13402:SF6">
    <property type="entry name" value="SECRETORY 16, ISOFORM I"/>
    <property type="match status" value="1"/>
</dbReference>
<dbReference type="EMBL" id="JAVEPI010000004">
    <property type="protein sequence ID" value="KAK1442452.1"/>
    <property type="molecule type" value="Genomic_DNA"/>
</dbReference>
<dbReference type="Proteomes" id="UP001230268">
    <property type="component" value="Unassembled WGS sequence"/>
</dbReference>
<dbReference type="GO" id="GO:0007030">
    <property type="term" value="P:Golgi organization"/>
    <property type="evidence" value="ECO:0007669"/>
    <property type="project" value="TreeGrafter"/>
</dbReference>
<evidence type="ECO:0000256" key="1">
    <source>
        <dbReference type="SAM" id="MobiDB-lite"/>
    </source>
</evidence>
<accession>A0AAD8LQE2</accession>
<dbReference type="GO" id="GO:0070973">
    <property type="term" value="P:protein localization to endoplasmic reticulum exit site"/>
    <property type="evidence" value="ECO:0007669"/>
    <property type="project" value="TreeGrafter"/>
</dbReference>
<feature type="region of interest" description="Disordered" evidence="1">
    <location>
        <begin position="174"/>
        <end position="210"/>
    </location>
</feature>
<comment type="caution">
    <text evidence="2">The sequence shown here is derived from an EMBL/GenBank/DDBJ whole genome shotgun (WGS) entry which is preliminary data.</text>
</comment>
<dbReference type="GO" id="GO:0070971">
    <property type="term" value="C:endoplasmic reticulum exit site"/>
    <property type="evidence" value="ECO:0007669"/>
    <property type="project" value="TreeGrafter"/>
</dbReference>
<dbReference type="GO" id="GO:0012507">
    <property type="term" value="C:ER to Golgi transport vesicle membrane"/>
    <property type="evidence" value="ECO:0007669"/>
    <property type="project" value="TreeGrafter"/>
</dbReference>
<feature type="compositionally biased region" description="Pro residues" evidence="1">
    <location>
        <begin position="181"/>
        <end position="198"/>
    </location>
</feature>
<feature type="region of interest" description="Disordered" evidence="1">
    <location>
        <begin position="232"/>
        <end position="259"/>
    </location>
</feature>
<dbReference type="PANTHER" id="PTHR13402">
    <property type="entry name" value="RGPR-RELATED"/>
    <property type="match status" value="1"/>
</dbReference>
<evidence type="ECO:0000313" key="3">
    <source>
        <dbReference type="Proteomes" id="UP001230268"/>
    </source>
</evidence>
<feature type="compositionally biased region" description="Polar residues" evidence="1">
    <location>
        <begin position="199"/>
        <end position="210"/>
    </location>
</feature>
<dbReference type="AlphaFoldDB" id="A0AAD8LQE2"/>
<reference evidence="2" key="1">
    <citation type="submission" date="2023-08" db="EMBL/GenBank/DDBJ databases">
        <title>Draft sequence of the Babesia gibsoni genome.</title>
        <authorList>
            <person name="Yamagishi J.Y."/>
            <person name="Xuan X.X."/>
        </authorList>
    </citation>
    <scope>NUCLEOTIDE SEQUENCE</scope>
    <source>
        <strain evidence="2">Azabu</strain>
    </source>
</reference>
<keyword evidence="3" id="KW-1185">Reference proteome</keyword>
<evidence type="ECO:0000313" key="2">
    <source>
        <dbReference type="EMBL" id="KAK1442452.1"/>
    </source>
</evidence>
<gene>
    <name evidence="2" type="ORF">BgAZ_404820</name>
</gene>
<proteinExistence type="predicted"/>
<organism evidence="2 3">
    <name type="scientific">Babesia gibsoni</name>
    <dbReference type="NCBI Taxonomy" id="33632"/>
    <lineage>
        <taxon>Eukaryota</taxon>
        <taxon>Sar</taxon>
        <taxon>Alveolata</taxon>
        <taxon>Apicomplexa</taxon>
        <taxon>Aconoidasida</taxon>
        <taxon>Piroplasmida</taxon>
        <taxon>Babesiidae</taxon>
        <taxon>Babesia</taxon>
    </lineage>
</organism>
<sequence length="259" mass="29884">MDDIQAERNSSSFSFPAYRSEDWLEQNRLMPAVEECLSGITIQPKSLMQYSHIRAYEAKAANVRRELRNALFRQALFKIQNIEVASLRKCKQPRILREIRKVDGTSYISNFLTYDSPYREKKHYLRRYDYFWGLLRGKANEESGEFTEAHMGEENNFYYNKELGRWVVRGEEDKVTENNNAPPPPPKAPDSVPAPPPNTGNHSTVRGPLTSANLYTKIPGIEVIESKQTLEKDSILPLKSKSQFIPENKGDNNDYDFVN</sequence>
<name>A0AAD8LQE2_BABGI</name>
<protein>
    <submittedName>
        <fullName evidence="2">Uncharacterized protein</fullName>
    </submittedName>
</protein>